<reference evidence="1" key="1">
    <citation type="submission" date="2021-02" db="EMBL/GenBank/DDBJ databases">
        <authorList>
            <person name="Dougan E. K."/>
            <person name="Rhodes N."/>
            <person name="Thang M."/>
            <person name="Chan C."/>
        </authorList>
    </citation>
    <scope>NUCLEOTIDE SEQUENCE</scope>
</reference>
<evidence type="ECO:0000313" key="2">
    <source>
        <dbReference type="Proteomes" id="UP000654075"/>
    </source>
</evidence>
<protein>
    <submittedName>
        <fullName evidence="1">Uncharacterized protein</fullName>
    </submittedName>
</protein>
<dbReference type="AlphaFoldDB" id="A0A813HN56"/>
<gene>
    <name evidence="1" type="ORF">PGLA1383_LOCUS54226</name>
</gene>
<comment type="caution">
    <text evidence="1">The sequence shown here is derived from an EMBL/GenBank/DDBJ whole genome shotgun (WGS) entry which is preliminary data.</text>
</comment>
<dbReference type="EMBL" id="CAJNNV010032174">
    <property type="protein sequence ID" value="CAE8639180.1"/>
    <property type="molecule type" value="Genomic_DNA"/>
</dbReference>
<dbReference type="Proteomes" id="UP000654075">
    <property type="component" value="Unassembled WGS sequence"/>
</dbReference>
<name>A0A813HN56_POLGL</name>
<keyword evidence="2" id="KW-1185">Reference proteome</keyword>
<sequence length="139" mass="15166">MDSAGKEYFLEKQRTKVQSALPPHLHAWCAAILAASSLKEISDEDRCVLVQHATDTTKPEMLLDHVFVARSAPAYVQGNFKLSSSVDQSLQAVLSVLLRVLQATGGELKHGTPPKSAQERALIKLLVDMGEWTAMPIVS</sequence>
<accession>A0A813HN56</accession>
<proteinExistence type="predicted"/>
<organism evidence="1 2">
    <name type="scientific">Polarella glacialis</name>
    <name type="common">Dinoflagellate</name>
    <dbReference type="NCBI Taxonomy" id="89957"/>
    <lineage>
        <taxon>Eukaryota</taxon>
        <taxon>Sar</taxon>
        <taxon>Alveolata</taxon>
        <taxon>Dinophyceae</taxon>
        <taxon>Suessiales</taxon>
        <taxon>Suessiaceae</taxon>
        <taxon>Polarella</taxon>
    </lineage>
</organism>
<evidence type="ECO:0000313" key="1">
    <source>
        <dbReference type="EMBL" id="CAE8639180.1"/>
    </source>
</evidence>